<comment type="caution">
    <text evidence="2">The sequence shown here is derived from an EMBL/GenBank/DDBJ whole genome shotgun (WGS) entry which is preliminary data.</text>
</comment>
<feature type="chain" id="PRO_5016662367" description="DUF4430 domain-containing protein" evidence="1">
    <location>
        <begin position="33"/>
        <end position="262"/>
    </location>
</feature>
<sequence>MFKKKLLQRKLLSVSLAALFAVGIGAPSLAHANTKEAVASSGTTVYLTVEKSVLGQGLIQAPVKVTIPDSVQNPTIYDALKTQFGESQDGMKHAMTQYGPYVSAFADKNETLYDTAQYQHKDKLPNVCWSTNKNQEVKTNATDKFLSEKEYNGVAGWVTTLNDSKDVTIASTVKDGDVIRCQFSLAAGCDLGYSGWIPQGEELTEYGYYNWGPSSSFLNTKADKSELIRKMANEGQSATNYDKLMNALNDLEIEQEVVDGLL</sequence>
<evidence type="ECO:0000313" key="3">
    <source>
        <dbReference type="Proteomes" id="UP000243494"/>
    </source>
</evidence>
<evidence type="ECO:0000313" key="2">
    <source>
        <dbReference type="EMBL" id="RDY23715.1"/>
    </source>
</evidence>
<proteinExistence type="predicted"/>
<keyword evidence="3" id="KW-1185">Reference proteome</keyword>
<gene>
    <name evidence="2" type="ORF">CHF27_006190</name>
</gene>
<dbReference type="AlphaFoldDB" id="A0A371ITD4"/>
<evidence type="ECO:0008006" key="4">
    <source>
        <dbReference type="Google" id="ProtNLM"/>
    </source>
</evidence>
<protein>
    <recommendedName>
        <fullName evidence="4">DUF4430 domain-containing protein</fullName>
    </recommendedName>
</protein>
<accession>A0A371ITD4</accession>
<dbReference type="EMBL" id="NOJZ02000008">
    <property type="protein sequence ID" value="RDY23715.1"/>
    <property type="molecule type" value="Genomic_DNA"/>
</dbReference>
<dbReference type="OrthoDB" id="411361at2"/>
<reference evidence="2 3" key="1">
    <citation type="journal article" date="2017" name="Genome Announc.">
        <title>Draft Genome Sequence of Romboutsia maritimum sp. nov. Strain CCRI-22766(T), Isolated from Coastal Estuarine Mud.</title>
        <authorList>
            <person name="Maheux A.F."/>
            <person name="Boudreau D.K."/>
            <person name="Berube E."/>
            <person name="Boissinot M."/>
            <person name="Raymond F."/>
            <person name="Brodeur S."/>
            <person name="Corbeil J."/>
            <person name="Brightwell G."/>
            <person name="Broda D."/>
            <person name="Omar R.F."/>
            <person name="Bergeron M.G."/>
        </authorList>
    </citation>
    <scope>NUCLEOTIDE SEQUENCE [LARGE SCALE GENOMIC DNA]</scope>
    <source>
        <strain evidence="2 3">CCRI-22766</strain>
    </source>
</reference>
<dbReference type="Proteomes" id="UP000243494">
    <property type="component" value="Unassembled WGS sequence"/>
</dbReference>
<evidence type="ECO:0000256" key="1">
    <source>
        <dbReference type="SAM" id="SignalP"/>
    </source>
</evidence>
<name>A0A371ITD4_9FIRM</name>
<feature type="signal peptide" evidence="1">
    <location>
        <begin position="1"/>
        <end position="32"/>
    </location>
</feature>
<dbReference type="RefSeq" id="WP_115976004.1">
    <property type="nucleotide sequence ID" value="NZ_NOJZ02000008.1"/>
</dbReference>
<keyword evidence="1" id="KW-0732">Signal</keyword>
<organism evidence="2 3">
    <name type="scientific">Romboutsia maritimum</name>
    <dbReference type="NCBI Taxonomy" id="2020948"/>
    <lineage>
        <taxon>Bacteria</taxon>
        <taxon>Bacillati</taxon>
        <taxon>Bacillota</taxon>
        <taxon>Clostridia</taxon>
        <taxon>Peptostreptococcales</taxon>
        <taxon>Peptostreptococcaceae</taxon>
        <taxon>Romboutsia</taxon>
    </lineage>
</organism>